<dbReference type="CDD" id="cd06170">
    <property type="entry name" value="LuxR_C_like"/>
    <property type="match status" value="1"/>
</dbReference>
<dbReference type="PRINTS" id="PR00038">
    <property type="entry name" value="HTHLUXR"/>
</dbReference>
<keyword evidence="7" id="KW-1185">Reference proteome</keyword>
<dbReference type="InterPro" id="IPR036388">
    <property type="entry name" value="WH-like_DNA-bd_sf"/>
</dbReference>
<sequence>MSIEDLSKRERECLERVAKLQDSKTIARELGLSSKTVDGHIERAIRKVGARDRRDAARQLLDTLREPFPEGSFPVAHPASGSEMAPVDRVREPKADFVAGPAVSSTGDEGIRRTSQTSNLATIALVVGSALGFAMLMLTMSALTREVEKLARFILSLRRP</sequence>
<dbReference type="PANTHER" id="PTHR44688">
    <property type="entry name" value="DNA-BINDING TRANSCRIPTIONAL ACTIVATOR DEVR_DOSR"/>
    <property type="match status" value="1"/>
</dbReference>
<evidence type="ECO:0000259" key="5">
    <source>
        <dbReference type="PROSITE" id="PS50043"/>
    </source>
</evidence>
<dbReference type="SMART" id="SM00421">
    <property type="entry name" value="HTH_LUXR"/>
    <property type="match status" value="1"/>
</dbReference>
<evidence type="ECO:0000256" key="1">
    <source>
        <dbReference type="ARBA" id="ARBA00023015"/>
    </source>
</evidence>
<dbReference type="PROSITE" id="PS50043">
    <property type="entry name" value="HTH_LUXR_2"/>
    <property type="match status" value="1"/>
</dbReference>
<evidence type="ECO:0000256" key="2">
    <source>
        <dbReference type="ARBA" id="ARBA00023125"/>
    </source>
</evidence>
<dbReference type="SUPFAM" id="SSF46894">
    <property type="entry name" value="C-terminal effector domain of the bipartite response regulators"/>
    <property type="match status" value="1"/>
</dbReference>
<evidence type="ECO:0000313" key="7">
    <source>
        <dbReference type="Proteomes" id="UP000560131"/>
    </source>
</evidence>
<dbReference type="Pfam" id="PF00196">
    <property type="entry name" value="GerE"/>
    <property type="match status" value="1"/>
</dbReference>
<accession>A0ABR6N2P9</accession>
<keyword evidence="1" id="KW-0805">Transcription regulation</keyword>
<dbReference type="Gene3D" id="1.10.10.10">
    <property type="entry name" value="Winged helix-like DNA-binding domain superfamily/Winged helix DNA-binding domain"/>
    <property type="match status" value="1"/>
</dbReference>
<dbReference type="GO" id="GO:0003677">
    <property type="term" value="F:DNA binding"/>
    <property type="evidence" value="ECO:0007669"/>
    <property type="project" value="UniProtKB-KW"/>
</dbReference>
<keyword evidence="3" id="KW-0804">Transcription</keyword>
<feature type="domain" description="HTH luxR-type" evidence="5">
    <location>
        <begin position="1"/>
        <end position="64"/>
    </location>
</feature>
<evidence type="ECO:0000256" key="3">
    <source>
        <dbReference type="ARBA" id="ARBA00023163"/>
    </source>
</evidence>
<keyword evidence="4" id="KW-0472">Membrane</keyword>
<protein>
    <submittedName>
        <fullName evidence="6">DNA-binding CsgD family transcriptional regulator</fullName>
    </submittedName>
</protein>
<comment type="caution">
    <text evidence="6">The sequence shown here is derived from an EMBL/GenBank/DDBJ whole genome shotgun (WGS) entry which is preliminary data.</text>
</comment>
<evidence type="ECO:0000313" key="6">
    <source>
        <dbReference type="EMBL" id="MBB5725069.1"/>
    </source>
</evidence>
<dbReference type="EMBL" id="JACIJN010000002">
    <property type="protein sequence ID" value="MBB5725069.1"/>
    <property type="molecule type" value="Genomic_DNA"/>
</dbReference>
<dbReference type="RefSeq" id="WP_184033830.1">
    <property type="nucleotide sequence ID" value="NZ_JACIJN010000002.1"/>
</dbReference>
<gene>
    <name evidence="6" type="ORF">FHS97_000977</name>
</gene>
<feature type="transmembrane region" description="Helical" evidence="4">
    <location>
        <begin position="120"/>
        <end position="143"/>
    </location>
</feature>
<reference evidence="6 7" key="1">
    <citation type="submission" date="2020-08" db="EMBL/GenBank/DDBJ databases">
        <title>Genomic Encyclopedia of Type Strains, Phase IV (KMG-IV): sequencing the most valuable type-strain genomes for metagenomic binning, comparative biology and taxonomic classification.</title>
        <authorList>
            <person name="Goeker M."/>
        </authorList>
    </citation>
    <scope>NUCLEOTIDE SEQUENCE [LARGE SCALE GENOMIC DNA]</scope>
    <source>
        <strain evidence="6 7">DSM 101535</strain>
    </source>
</reference>
<name>A0ABR6N2P9_9SPHN</name>
<evidence type="ECO:0000256" key="4">
    <source>
        <dbReference type="SAM" id="Phobius"/>
    </source>
</evidence>
<organism evidence="6 7">
    <name type="scientific">Sphingomonas endophytica</name>
    <dbReference type="NCBI Taxonomy" id="869719"/>
    <lineage>
        <taxon>Bacteria</taxon>
        <taxon>Pseudomonadati</taxon>
        <taxon>Pseudomonadota</taxon>
        <taxon>Alphaproteobacteria</taxon>
        <taxon>Sphingomonadales</taxon>
        <taxon>Sphingomonadaceae</taxon>
        <taxon>Sphingomonas</taxon>
    </lineage>
</organism>
<dbReference type="InterPro" id="IPR000792">
    <property type="entry name" value="Tscrpt_reg_LuxR_C"/>
</dbReference>
<dbReference type="PANTHER" id="PTHR44688:SF16">
    <property type="entry name" value="DNA-BINDING TRANSCRIPTIONAL ACTIVATOR DEVR_DOSR"/>
    <property type="match status" value="1"/>
</dbReference>
<keyword evidence="4" id="KW-1133">Transmembrane helix</keyword>
<proteinExistence type="predicted"/>
<keyword evidence="2 6" id="KW-0238">DNA-binding</keyword>
<dbReference type="InterPro" id="IPR016032">
    <property type="entry name" value="Sig_transdc_resp-reg_C-effctor"/>
</dbReference>
<dbReference type="Proteomes" id="UP000560131">
    <property type="component" value="Unassembled WGS sequence"/>
</dbReference>
<keyword evidence="4" id="KW-0812">Transmembrane</keyword>